<gene>
    <name evidence="1" type="ORF">DPMN_016358</name>
</gene>
<evidence type="ECO:0000313" key="1">
    <source>
        <dbReference type="EMBL" id="KAH3892243.1"/>
    </source>
</evidence>
<proteinExistence type="predicted"/>
<comment type="caution">
    <text evidence="1">The sequence shown here is derived from an EMBL/GenBank/DDBJ whole genome shotgun (WGS) entry which is preliminary data.</text>
</comment>
<sequence length="187" mass="21070">MEDLYGDVLDYQPELGMNCNFIDLYQQQKLYLIPQLVVINLGGKATSQARLIHSFRLSQTSPIHSLRPGPSITRLIHSFKPDSSISQTSLINISYQALIPQLIVINLGGKATSQARLIHSFRLVSSISQTSPIHISDQAPYRDTLKNENTDTREHYLVGWETREAFLNFPTSVLPLDHRTTNSGTHK</sequence>
<organism evidence="1 2">
    <name type="scientific">Dreissena polymorpha</name>
    <name type="common">Zebra mussel</name>
    <name type="synonym">Mytilus polymorpha</name>
    <dbReference type="NCBI Taxonomy" id="45954"/>
    <lineage>
        <taxon>Eukaryota</taxon>
        <taxon>Metazoa</taxon>
        <taxon>Spiralia</taxon>
        <taxon>Lophotrochozoa</taxon>
        <taxon>Mollusca</taxon>
        <taxon>Bivalvia</taxon>
        <taxon>Autobranchia</taxon>
        <taxon>Heteroconchia</taxon>
        <taxon>Euheterodonta</taxon>
        <taxon>Imparidentia</taxon>
        <taxon>Neoheterodontei</taxon>
        <taxon>Myida</taxon>
        <taxon>Dreissenoidea</taxon>
        <taxon>Dreissenidae</taxon>
        <taxon>Dreissena</taxon>
    </lineage>
</organism>
<dbReference type="Proteomes" id="UP000828390">
    <property type="component" value="Unassembled WGS sequence"/>
</dbReference>
<name>A0A9D4S6H2_DREPO</name>
<reference evidence="1" key="1">
    <citation type="journal article" date="2019" name="bioRxiv">
        <title>The Genome of the Zebra Mussel, Dreissena polymorpha: A Resource for Invasive Species Research.</title>
        <authorList>
            <person name="McCartney M.A."/>
            <person name="Auch B."/>
            <person name="Kono T."/>
            <person name="Mallez S."/>
            <person name="Zhang Y."/>
            <person name="Obille A."/>
            <person name="Becker A."/>
            <person name="Abrahante J.E."/>
            <person name="Garbe J."/>
            <person name="Badalamenti J.P."/>
            <person name="Herman A."/>
            <person name="Mangelson H."/>
            <person name="Liachko I."/>
            <person name="Sullivan S."/>
            <person name="Sone E.D."/>
            <person name="Koren S."/>
            <person name="Silverstein K.A.T."/>
            <person name="Beckman K.B."/>
            <person name="Gohl D.M."/>
        </authorList>
    </citation>
    <scope>NUCLEOTIDE SEQUENCE</scope>
    <source>
        <strain evidence="1">Duluth1</strain>
        <tissue evidence="1">Whole animal</tissue>
    </source>
</reference>
<keyword evidence="2" id="KW-1185">Reference proteome</keyword>
<evidence type="ECO:0000313" key="2">
    <source>
        <dbReference type="Proteomes" id="UP000828390"/>
    </source>
</evidence>
<protein>
    <submittedName>
        <fullName evidence="1">Uncharacterized protein</fullName>
    </submittedName>
</protein>
<dbReference type="AlphaFoldDB" id="A0A9D4S6H2"/>
<reference evidence="1" key="2">
    <citation type="submission" date="2020-11" db="EMBL/GenBank/DDBJ databases">
        <authorList>
            <person name="McCartney M.A."/>
            <person name="Auch B."/>
            <person name="Kono T."/>
            <person name="Mallez S."/>
            <person name="Becker A."/>
            <person name="Gohl D.M."/>
            <person name="Silverstein K.A.T."/>
            <person name="Koren S."/>
            <person name="Bechman K.B."/>
            <person name="Herman A."/>
            <person name="Abrahante J.E."/>
            <person name="Garbe J."/>
        </authorList>
    </citation>
    <scope>NUCLEOTIDE SEQUENCE</scope>
    <source>
        <strain evidence="1">Duluth1</strain>
        <tissue evidence="1">Whole animal</tissue>
    </source>
</reference>
<accession>A0A9D4S6H2</accession>
<dbReference type="EMBL" id="JAIWYP010000001">
    <property type="protein sequence ID" value="KAH3892243.1"/>
    <property type="molecule type" value="Genomic_DNA"/>
</dbReference>